<dbReference type="EMBL" id="CM042888">
    <property type="protein sequence ID" value="KAI4325956.1"/>
    <property type="molecule type" value="Genomic_DNA"/>
</dbReference>
<reference evidence="2" key="1">
    <citation type="journal article" date="2023" name="Front. Plant Sci.">
        <title>Chromosomal-level genome assembly of Melastoma candidum provides insights into trichome evolution.</title>
        <authorList>
            <person name="Zhong Y."/>
            <person name="Wu W."/>
            <person name="Sun C."/>
            <person name="Zou P."/>
            <person name="Liu Y."/>
            <person name="Dai S."/>
            <person name="Zhou R."/>
        </authorList>
    </citation>
    <scope>NUCLEOTIDE SEQUENCE [LARGE SCALE GENOMIC DNA]</scope>
</reference>
<keyword evidence="2" id="KW-1185">Reference proteome</keyword>
<name>A0ACB9MPB8_9MYRT</name>
<protein>
    <submittedName>
        <fullName evidence="1">Uncharacterized protein</fullName>
    </submittedName>
</protein>
<evidence type="ECO:0000313" key="1">
    <source>
        <dbReference type="EMBL" id="KAI4325956.1"/>
    </source>
</evidence>
<organism evidence="1 2">
    <name type="scientific">Melastoma candidum</name>
    <dbReference type="NCBI Taxonomy" id="119954"/>
    <lineage>
        <taxon>Eukaryota</taxon>
        <taxon>Viridiplantae</taxon>
        <taxon>Streptophyta</taxon>
        <taxon>Embryophyta</taxon>
        <taxon>Tracheophyta</taxon>
        <taxon>Spermatophyta</taxon>
        <taxon>Magnoliopsida</taxon>
        <taxon>eudicotyledons</taxon>
        <taxon>Gunneridae</taxon>
        <taxon>Pentapetalae</taxon>
        <taxon>rosids</taxon>
        <taxon>malvids</taxon>
        <taxon>Myrtales</taxon>
        <taxon>Melastomataceae</taxon>
        <taxon>Melastomatoideae</taxon>
        <taxon>Melastomateae</taxon>
        <taxon>Melastoma</taxon>
    </lineage>
</organism>
<accession>A0ACB9MPB8</accession>
<dbReference type="Proteomes" id="UP001057402">
    <property type="component" value="Chromosome 9"/>
</dbReference>
<comment type="caution">
    <text evidence="1">The sequence shown here is derived from an EMBL/GenBank/DDBJ whole genome shotgun (WGS) entry which is preliminary data.</text>
</comment>
<evidence type="ECO:0000313" key="2">
    <source>
        <dbReference type="Proteomes" id="UP001057402"/>
    </source>
</evidence>
<sequence>MNTSGSTAILCNAAPLNATAIIRTIPSFLAAFPQLNVFNAFLVSTLMLLFVVLKSQQSSLKGSKQLGRLPPGPVPWPVLGNLPEMLSSKPVFRWIHRLMEEMGTEIACVRLGSTHVVSVSCPKMASEILKKQDAVFASRPESMAARTFSGGYKSAVLVPHGDQWKKMRRVLTSEIICPARHKWLHEKRVEEADNLVRYVFAQCGASRDINIRTATRHYSGNVIRNMMFSKRYFGKGMPDGGPGIEEEEHVEALFNALGYLYAFCVSDYFSCLEGLDLDGHEKIAKEASETMKKYHDPIVEQRIREWRNSGDNANMELQDLLDVLISLNDSNGQPLLSSDEIKAQTTEIMMAAIDNPSNVAEWTMAEMINQPELLRKAVEELDRVVGKERHVQESDIPHLNYIKACAREAFRLHPIAPFNVPHVAMSDTTVAGYFIPKGSHVLVSRLGLGRNPKVWDDPHRFNPERHLGDGITNVVLTEPDLRFISFSTGRRGCIAASLGTAMTVMLLARLIQGFSWEQPAGSPGIDLSESEHDLFLARPLTVRAVPRLPLHLYTSF</sequence>
<gene>
    <name evidence="1" type="ORF">MLD38_031314</name>
</gene>
<proteinExistence type="predicted"/>